<comment type="similarity">
    <text evidence="1 2">Belongs to the small heat shock protein (HSP20) family.</text>
</comment>
<gene>
    <name evidence="4" type="ORF">FHG64_09800</name>
</gene>
<evidence type="ECO:0000259" key="3">
    <source>
        <dbReference type="PROSITE" id="PS01031"/>
    </source>
</evidence>
<reference evidence="4 5" key="1">
    <citation type="submission" date="2019-06" db="EMBL/GenBank/DDBJ databases">
        <title>Complete genome sequence of Antarcticibacterium flavum KCTC 52984T from an Antarctic marine sediment.</title>
        <authorList>
            <person name="Lee Y.M."/>
            <person name="Shin S.C."/>
        </authorList>
    </citation>
    <scope>NUCLEOTIDE SEQUENCE [LARGE SCALE GENOMIC DNA]</scope>
    <source>
        <strain evidence="4 5">KCTC 52984</strain>
    </source>
</reference>
<dbReference type="OrthoDB" id="9814487at2"/>
<dbReference type="InterPro" id="IPR002068">
    <property type="entry name" value="A-crystallin/Hsp20_dom"/>
</dbReference>
<dbReference type="EMBL" id="CP040812">
    <property type="protein sequence ID" value="QCY69667.1"/>
    <property type="molecule type" value="Genomic_DNA"/>
</dbReference>
<dbReference type="InterPro" id="IPR008978">
    <property type="entry name" value="HSP20-like_chaperone"/>
</dbReference>
<dbReference type="Proteomes" id="UP000309016">
    <property type="component" value="Chromosome"/>
</dbReference>
<organism evidence="4 5">
    <name type="scientific">Antarcticibacterium flavum</name>
    <dbReference type="NCBI Taxonomy" id="2058175"/>
    <lineage>
        <taxon>Bacteria</taxon>
        <taxon>Pseudomonadati</taxon>
        <taxon>Bacteroidota</taxon>
        <taxon>Flavobacteriia</taxon>
        <taxon>Flavobacteriales</taxon>
        <taxon>Flavobacteriaceae</taxon>
        <taxon>Antarcticibacterium</taxon>
    </lineage>
</organism>
<dbReference type="SUPFAM" id="SSF49764">
    <property type="entry name" value="HSP20-like chaperones"/>
    <property type="match status" value="1"/>
</dbReference>
<keyword evidence="5" id="KW-1185">Reference proteome</keyword>
<dbReference type="CDD" id="cd06471">
    <property type="entry name" value="ACD_LpsHSP_like"/>
    <property type="match status" value="1"/>
</dbReference>
<evidence type="ECO:0000256" key="2">
    <source>
        <dbReference type="RuleBase" id="RU003616"/>
    </source>
</evidence>
<dbReference type="Gene3D" id="2.60.40.790">
    <property type="match status" value="1"/>
</dbReference>
<dbReference type="AlphaFoldDB" id="A0A5B7X2N3"/>
<name>A0A5B7X2N3_9FLAO</name>
<proteinExistence type="inferred from homology"/>
<dbReference type="RefSeq" id="WP_139066232.1">
    <property type="nucleotide sequence ID" value="NZ_CP040812.1"/>
</dbReference>
<sequence length="145" mass="17121">MSNLMKRNGFWPATSTVDQFLNDSFFNWRNEMSGIAASPKTNIRETDDEFLVEMAAPGMKRDDFHVELDNDMLKIWTEKEQTNEDNNESYTRREFSYESFSRSFYLPNTVEADKIKAKYEDGMLRLMIPKKEEAKRKPPRTIKIS</sequence>
<protein>
    <submittedName>
        <fullName evidence="4">Hsp20/alpha crystallin family protein</fullName>
    </submittedName>
</protein>
<dbReference type="InterPro" id="IPR031107">
    <property type="entry name" value="Small_HSP"/>
</dbReference>
<dbReference type="KEGG" id="afla:FHG64_09800"/>
<feature type="domain" description="SHSP" evidence="3">
    <location>
        <begin position="32"/>
        <end position="145"/>
    </location>
</feature>
<evidence type="ECO:0000256" key="1">
    <source>
        <dbReference type="PROSITE-ProRule" id="PRU00285"/>
    </source>
</evidence>
<evidence type="ECO:0000313" key="5">
    <source>
        <dbReference type="Proteomes" id="UP000309016"/>
    </source>
</evidence>
<evidence type="ECO:0000313" key="4">
    <source>
        <dbReference type="EMBL" id="QCY69667.1"/>
    </source>
</evidence>
<dbReference type="PANTHER" id="PTHR11527">
    <property type="entry name" value="HEAT-SHOCK PROTEIN 20 FAMILY MEMBER"/>
    <property type="match status" value="1"/>
</dbReference>
<dbReference type="PROSITE" id="PS01031">
    <property type="entry name" value="SHSP"/>
    <property type="match status" value="1"/>
</dbReference>
<dbReference type="Pfam" id="PF00011">
    <property type="entry name" value="HSP20"/>
    <property type="match status" value="1"/>
</dbReference>
<accession>A0A5B7X2N3</accession>